<proteinExistence type="predicted"/>
<reference evidence="1 2" key="1">
    <citation type="submission" date="2016-01" db="EMBL/GenBank/DDBJ databases">
        <title>The new phylogeny of the genus Mycobacterium.</title>
        <authorList>
            <person name="Tarcisio F."/>
            <person name="Conor M."/>
            <person name="Antonella G."/>
            <person name="Elisabetta G."/>
            <person name="Giulia F.S."/>
            <person name="Sara T."/>
            <person name="Anna F."/>
            <person name="Clotilde B."/>
            <person name="Roberto B."/>
            <person name="Veronica D.S."/>
            <person name="Fabio R."/>
            <person name="Monica P."/>
            <person name="Olivier J."/>
            <person name="Enrico T."/>
            <person name="Nicola S."/>
        </authorList>
    </citation>
    <scope>NUCLEOTIDE SEQUENCE [LARGE SCALE GENOMIC DNA]</scope>
    <source>
        <strain evidence="1 2">DSM 45166</strain>
    </source>
</reference>
<name>A0A1X1XUG7_9MYCO</name>
<accession>A0A1X1XUG7</accession>
<evidence type="ECO:0000313" key="1">
    <source>
        <dbReference type="EMBL" id="ORW02476.1"/>
    </source>
</evidence>
<sequence length="64" mass="7078">MTVAPPTRQQIHYVEQAVTRLRTGYLRAAAYAKSAELDALYAAAGDLRAMSDALRELRLAAEDR</sequence>
<comment type="caution">
    <text evidence="1">The sequence shown here is derived from an EMBL/GenBank/DDBJ whole genome shotgun (WGS) entry which is preliminary data.</text>
</comment>
<dbReference type="EMBL" id="LQPE01000133">
    <property type="protein sequence ID" value="ORW02476.1"/>
    <property type="molecule type" value="Genomic_DNA"/>
</dbReference>
<dbReference type="RefSeq" id="WP_045380119.1">
    <property type="nucleotide sequence ID" value="NZ_BBKA01000066.1"/>
</dbReference>
<organism evidence="1 2">
    <name type="scientific">Mycobacterium kyorinense</name>
    <dbReference type="NCBI Taxonomy" id="487514"/>
    <lineage>
        <taxon>Bacteria</taxon>
        <taxon>Bacillati</taxon>
        <taxon>Actinomycetota</taxon>
        <taxon>Actinomycetes</taxon>
        <taxon>Mycobacteriales</taxon>
        <taxon>Mycobacteriaceae</taxon>
        <taxon>Mycobacterium</taxon>
    </lineage>
</organism>
<dbReference type="Proteomes" id="UP000193487">
    <property type="component" value="Unassembled WGS sequence"/>
</dbReference>
<keyword evidence="2" id="KW-1185">Reference proteome</keyword>
<protein>
    <submittedName>
        <fullName evidence="1">Uncharacterized protein</fullName>
    </submittedName>
</protein>
<dbReference type="AlphaFoldDB" id="A0A1X1XUG7"/>
<gene>
    <name evidence="1" type="ORF">AWC14_07005</name>
</gene>
<evidence type="ECO:0000313" key="2">
    <source>
        <dbReference type="Proteomes" id="UP000193487"/>
    </source>
</evidence>